<dbReference type="RefSeq" id="WP_167940563.1">
    <property type="nucleotide sequence ID" value="NZ_JAATJA010000001.1"/>
</dbReference>
<sequence>MRRFLEHHLNPLHVYCRLRGFGLRGWARTFSAFYERHIYRRILPRR</sequence>
<organism evidence="1 2">
    <name type="scientific">Desulfobaculum xiamenense</name>
    <dbReference type="NCBI Taxonomy" id="995050"/>
    <lineage>
        <taxon>Bacteria</taxon>
        <taxon>Pseudomonadati</taxon>
        <taxon>Thermodesulfobacteriota</taxon>
        <taxon>Desulfovibrionia</taxon>
        <taxon>Desulfovibrionales</taxon>
        <taxon>Desulfovibrionaceae</taxon>
        <taxon>Desulfobaculum</taxon>
    </lineage>
</organism>
<gene>
    <name evidence="1" type="ORF">GGQ74_001153</name>
</gene>
<evidence type="ECO:0000313" key="2">
    <source>
        <dbReference type="Proteomes" id="UP000580856"/>
    </source>
</evidence>
<dbReference type="EMBL" id="JAATJA010000001">
    <property type="protein sequence ID" value="NJB67513.1"/>
    <property type="molecule type" value="Genomic_DNA"/>
</dbReference>
<comment type="caution">
    <text evidence="1">The sequence shown here is derived from an EMBL/GenBank/DDBJ whole genome shotgun (WGS) entry which is preliminary data.</text>
</comment>
<name>A0A846QMP4_9BACT</name>
<proteinExistence type="predicted"/>
<protein>
    <submittedName>
        <fullName evidence="1">Uncharacterized protein</fullName>
    </submittedName>
</protein>
<accession>A0A846QMP4</accession>
<reference evidence="1 2" key="1">
    <citation type="submission" date="2020-03" db="EMBL/GenBank/DDBJ databases">
        <title>Genomic Encyclopedia of Type Strains, Phase IV (KMG-IV): sequencing the most valuable type-strain genomes for metagenomic binning, comparative biology and taxonomic classification.</title>
        <authorList>
            <person name="Goeker M."/>
        </authorList>
    </citation>
    <scope>NUCLEOTIDE SEQUENCE [LARGE SCALE GENOMIC DNA]</scope>
    <source>
        <strain evidence="1 2">DSM 24233</strain>
    </source>
</reference>
<evidence type="ECO:0000313" key="1">
    <source>
        <dbReference type="EMBL" id="NJB67513.1"/>
    </source>
</evidence>
<dbReference type="AlphaFoldDB" id="A0A846QMP4"/>
<keyword evidence="2" id="KW-1185">Reference proteome</keyword>
<dbReference type="Proteomes" id="UP000580856">
    <property type="component" value="Unassembled WGS sequence"/>
</dbReference>